<proteinExistence type="predicted"/>
<reference evidence="1 2" key="1">
    <citation type="submission" date="2016-10" db="EMBL/GenBank/DDBJ databases">
        <authorList>
            <person name="de Groot N.N."/>
        </authorList>
    </citation>
    <scope>NUCLEOTIDE SEQUENCE [LARGE SCALE GENOMIC DNA]</scope>
    <source>
        <strain evidence="1 2">TC2-24</strain>
    </source>
</reference>
<evidence type="ECO:0000313" key="1">
    <source>
        <dbReference type="EMBL" id="SEW07492.1"/>
    </source>
</evidence>
<name>A0A1I0P219_9BACT</name>
<protein>
    <recommendedName>
        <fullName evidence="3">YnhF family membrane protein</fullName>
    </recommendedName>
</protein>
<accession>A0A1I0P219</accession>
<dbReference type="AlphaFoldDB" id="A0A1I0P219"/>
<keyword evidence="2" id="KW-1185">Reference proteome</keyword>
<sequence length="30" mass="3163">MRITDKEINIVLALTALGLLAICVASIIHG</sequence>
<dbReference type="Proteomes" id="UP000199373">
    <property type="component" value="Unassembled WGS sequence"/>
</dbReference>
<dbReference type="EMBL" id="FOIQ01000003">
    <property type="protein sequence ID" value="SEW07492.1"/>
    <property type="molecule type" value="Genomic_DNA"/>
</dbReference>
<evidence type="ECO:0008006" key="3">
    <source>
        <dbReference type="Google" id="ProtNLM"/>
    </source>
</evidence>
<organism evidence="1 2">
    <name type="scientific">Prevotella aff. ruminicola Tc2-24</name>
    <dbReference type="NCBI Taxonomy" id="81582"/>
    <lineage>
        <taxon>Bacteria</taxon>
        <taxon>Pseudomonadati</taxon>
        <taxon>Bacteroidota</taxon>
        <taxon>Bacteroidia</taxon>
        <taxon>Bacteroidales</taxon>
        <taxon>Prevotellaceae</taxon>
        <taxon>Prevotella</taxon>
    </lineage>
</organism>
<evidence type="ECO:0000313" key="2">
    <source>
        <dbReference type="Proteomes" id="UP000199373"/>
    </source>
</evidence>
<gene>
    <name evidence="1" type="ORF">SAMN04487850_1488</name>
</gene>